<dbReference type="KEGG" id="vbo:CKY39_24425"/>
<organism evidence="1 2">
    <name type="scientific">Variovorax boronicumulans</name>
    <dbReference type="NCBI Taxonomy" id="436515"/>
    <lineage>
        <taxon>Bacteria</taxon>
        <taxon>Pseudomonadati</taxon>
        <taxon>Pseudomonadota</taxon>
        <taxon>Betaproteobacteria</taxon>
        <taxon>Burkholderiales</taxon>
        <taxon>Comamonadaceae</taxon>
        <taxon>Variovorax</taxon>
    </lineage>
</organism>
<proteinExistence type="predicted"/>
<evidence type="ECO:0000313" key="1">
    <source>
        <dbReference type="EMBL" id="ATA57891.1"/>
    </source>
</evidence>
<evidence type="ECO:0000313" key="2">
    <source>
        <dbReference type="Proteomes" id="UP000217154"/>
    </source>
</evidence>
<sequence>MARSTPVSAQTAVDTAWALFCRLHDAPSRDHADQLVHWLGEDPRHVRALDEALTLWALAGAVLVKPVLEEAQRCGPDLQ</sequence>
<gene>
    <name evidence="1" type="ORF">CKY39_24425</name>
</gene>
<accession>A0A250DUX6</accession>
<dbReference type="EMBL" id="CP023284">
    <property type="protein sequence ID" value="ATA57891.1"/>
    <property type="molecule type" value="Genomic_DNA"/>
</dbReference>
<dbReference type="AlphaFoldDB" id="A0A250DUX6"/>
<dbReference type="Proteomes" id="UP000217154">
    <property type="component" value="Chromosome"/>
</dbReference>
<protein>
    <recommendedName>
        <fullName evidence="3">FecR N-terminal domain-containing protein</fullName>
    </recommendedName>
</protein>
<evidence type="ECO:0008006" key="3">
    <source>
        <dbReference type="Google" id="ProtNLM"/>
    </source>
</evidence>
<name>A0A250DUX6_9BURK</name>
<reference evidence="1 2" key="1">
    <citation type="submission" date="2017-09" db="EMBL/GenBank/DDBJ databases">
        <title>The diverse metabolic capabilities of V. boronicumulans make it an excellent choice for continued studies on novel biodegradation.</title>
        <authorList>
            <person name="Sun S."/>
        </authorList>
    </citation>
    <scope>NUCLEOTIDE SEQUENCE [LARGE SCALE GENOMIC DNA]</scope>
    <source>
        <strain evidence="1 2">J1</strain>
    </source>
</reference>